<evidence type="ECO:0000313" key="2">
    <source>
        <dbReference type="Proteomes" id="UP000183496"/>
    </source>
</evidence>
<keyword evidence="2" id="KW-1185">Reference proteome</keyword>
<proteinExistence type="predicted"/>
<evidence type="ECO:0000313" key="1">
    <source>
        <dbReference type="EMBL" id="SEQ92781.1"/>
    </source>
</evidence>
<dbReference type="KEGG" id="mpw:MPR_1373"/>
<gene>
    <name evidence="1" type="ORF">SAMN04488089_107136</name>
</gene>
<dbReference type="RefSeq" id="WP_041890614.1">
    <property type="nucleotide sequence ID" value="NZ_CP010817.1"/>
</dbReference>
<dbReference type="Pfam" id="PF05593">
    <property type="entry name" value="RHS_repeat"/>
    <property type="match status" value="1"/>
</dbReference>
<name>A0AAJ5BE40_MYRPR</name>
<dbReference type="InterPro" id="IPR031325">
    <property type="entry name" value="RHS_repeat"/>
</dbReference>
<reference evidence="1 2" key="1">
    <citation type="submission" date="2016-10" db="EMBL/GenBank/DDBJ databases">
        <authorList>
            <person name="Varghese N."/>
            <person name="Submissions S."/>
        </authorList>
    </citation>
    <scope>NUCLEOTIDE SEQUENCE [LARGE SCALE GENOMIC DNA]</scope>
    <source>
        <strain evidence="2">DSM 19823 / KCTC 23066 / CCTCC M 208030 / D25</strain>
    </source>
</reference>
<accession>A0AAJ5BE40</accession>
<dbReference type="EMBL" id="FOFY01000007">
    <property type="protein sequence ID" value="SEQ92781.1"/>
    <property type="molecule type" value="Genomic_DNA"/>
</dbReference>
<dbReference type="Proteomes" id="UP000183496">
    <property type="component" value="Unassembled WGS sequence"/>
</dbReference>
<sequence length="1117" mass="127568">MKKYIYVLGGIISLLSTNIIFGQQWNVPEIHPPSSEVFKQSILDDLKSSPTGQFSYQVPIYNLQLQDVSIPVTLDYVSGVKVNDIGGSVGMSWNLNAGGVISRVLRGKPDESYDQYSPNLSKIHSYDPEEWKKFKDSSLENSKYDSEYDWFSFNISNGISGEFFIDRKLNITYNGKDNIKISAKRVNPSIGVFLEFEIIDNLGNRYVFGGAEQFIEESKNKALKQSFRQTEYESAWFLKQIISRSNEVVNLEYEDNDLDYYSSVSNSLIYAIKCSSDPNTVGGLDTGWEMTDIRDVYNLTVKSKRLKKITSSIGSVLFDYNKIREDIINGSGKLLTGVKVSNLNNIVVKDITLNYEQVNRGVDYRMATWYRLNTNTIEKRYFLSSVVDNKLLTNYKFKYSAISSLPSRFSFEQDKDGYPKSAYSNTSPYPTMASLNLENFEAIVNKAGGKQYLASDFEYDNNYVGVGNLIEIENPTKGITRISYEPHYGSEMRKVVISDGNGINLRTKCTDYPRDASKEFIIEIPLNGVNYIEIFGSGSVDYERCLRKDSNGNPIGHSGWDFHDRIAVSVEDMVTNQTIFSVSRDVTKERINQSKATCTQGGQNCPIYVIPGRKYKVIFEALTRLNEVSASFRISYNEKIVDRLFKDVIIAGGSRVSLIENYNEKGEKQESKKIYYNSLSEIESGKGSIIKRWDRQFLSKTQTYPICIAKEGYGSNKMFSLYTTLTPKRDRYRYVLQDNSINNDFMNRGNQVYYSALTEEVENIGYKESFYSINTDERARAEIDLDLPNVPMSSTRQERYLLMSENYYKTITPKNYRKVKETKNQYQTFNSGKKLMSYVIRRNYYASDGDGFELKFDLDPFSVTSYFNSMVYNNITSVTTNEYDEQGNLFMTQTSNFKYKNQNVVSKESILSNGLSKSRVDYSYALDTNNTFLIGKNILGIPLEEKEYKNDILLTRKVLNFSNQVSPKEVMVYGKDDKLEDKSVLTYDKDYKNIMELVNSNGLKQTLLYGYNNSLLIAKIENASKEEVASALGVSVANLSTIDEGKLTQINNLRANANLKEASITTYEHRPLVGVTKLTDPKGVYITYEYDGANRLKAIKDKDGNILNEYEYNYKNN</sequence>
<dbReference type="AlphaFoldDB" id="A0AAJ5BE40"/>
<protein>
    <submittedName>
        <fullName evidence="1">YD repeat-containing protein</fullName>
    </submittedName>
</protein>
<comment type="caution">
    <text evidence="1">The sequence shown here is derived from an EMBL/GenBank/DDBJ whole genome shotgun (WGS) entry which is preliminary data.</text>
</comment>
<organism evidence="1 2">
    <name type="scientific">Myroides profundi</name>
    <dbReference type="NCBI Taxonomy" id="480520"/>
    <lineage>
        <taxon>Bacteria</taxon>
        <taxon>Pseudomonadati</taxon>
        <taxon>Bacteroidota</taxon>
        <taxon>Flavobacteriia</taxon>
        <taxon>Flavobacteriales</taxon>
        <taxon>Flavobacteriaceae</taxon>
        <taxon>Myroides</taxon>
    </lineage>
</organism>